<dbReference type="AlphaFoldDB" id="A0A0F9BWH2"/>
<sequence>MSISAGTPFQFDSDAPLWSDMDKLSATHTIGFYRDPGNSGRPTAVVITSAGVAGTSVQVESDDNMKKSMVVGLSATKALACWTTAANVARARVLTISGTTVTPSGSTKTLSFSISSGGYASMTGLSSSTALLAYTISSQQNAVVLSVFGSLVSEGSILLDWAPGSTVTIDMCTLSATKALAVYLDPVNSNRGTTTVLNISGTTVTDGGSDVIFETDQPAGPNVEFVTSTSALVAYKDTSDQKGKAQVITVSGSVPSGNAIAVFEDAAISGEADIATVVFESTRGAVFYKTGGAGHVAELIISGTTVIPGNTPEFSPGNVTALAGVAYDTEKAACIYAVGIAGGEAVIATASDLFVGYDLVLGGGQP</sequence>
<name>A0A0F9BWH2_9ZZZZ</name>
<accession>A0A0F9BWH2</accession>
<gene>
    <name evidence="1" type="ORF">LCGC14_2397180</name>
</gene>
<protein>
    <submittedName>
        <fullName evidence="1">Uncharacterized protein</fullName>
    </submittedName>
</protein>
<proteinExistence type="predicted"/>
<comment type="caution">
    <text evidence="1">The sequence shown here is derived from an EMBL/GenBank/DDBJ whole genome shotgun (WGS) entry which is preliminary data.</text>
</comment>
<organism evidence="1">
    <name type="scientific">marine sediment metagenome</name>
    <dbReference type="NCBI Taxonomy" id="412755"/>
    <lineage>
        <taxon>unclassified sequences</taxon>
        <taxon>metagenomes</taxon>
        <taxon>ecological metagenomes</taxon>
    </lineage>
</organism>
<evidence type="ECO:0000313" key="1">
    <source>
        <dbReference type="EMBL" id="KKL26250.1"/>
    </source>
</evidence>
<reference evidence="1" key="1">
    <citation type="journal article" date="2015" name="Nature">
        <title>Complex archaea that bridge the gap between prokaryotes and eukaryotes.</title>
        <authorList>
            <person name="Spang A."/>
            <person name="Saw J.H."/>
            <person name="Jorgensen S.L."/>
            <person name="Zaremba-Niedzwiedzka K."/>
            <person name="Martijn J."/>
            <person name="Lind A.E."/>
            <person name="van Eijk R."/>
            <person name="Schleper C."/>
            <person name="Guy L."/>
            <person name="Ettema T.J."/>
        </authorList>
    </citation>
    <scope>NUCLEOTIDE SEQUENCE</scope>
</reference>
<dbReference type="EMBL" id="LAZR01035902">
    <property type="protein sequence ID" value="KKL26250.1"/>
    <property type="molecule type" value="Genomic_DNA"/>
</dbReference>